<sequence length="204" mass="22083">MSYIVKNLHFLVIHVPIAMLLFSFLFDLVAKILKKEQWHIAGLLCLIIGTLGAIAAVITGPENERNPLFPQHELYGKITMFFFIVLTLIRIGLLWRSKLELGRNWVYLVGALIGVVLVSYTGHLGGQMVHPDFSKFNGQFNNGQMRQGPGEGGMNGQPGGRQRFQQGGGQRQQQGGGKANGSDSNNPNPPANADAGSESGAAAN</sequence>
<evidence type="ECO:0000256" key="1">
    <source>
        <dbReference type="SAM" id="MobiDB-lite"/>
    </source>
</evidence>
<dbReference type="EMBL" id="MYFO01000001">
    <property type="protein sequence ID" value="TFE91868.1"/>
    <property type="molecule type" value="Genomic_DNA"/>
</dbReference>
<dbReference type="Proteomes" id="UP000298246">
    <property type="component" value="Unassembled WGS sequence"/>
</dbReference>
<feature type="transmembrane region" description="Helical" evidence="2">
    <location>
        <begin position="105"/>
        <end position="125"/>
    </location>
</feature>
<comment type="caution">
    <text evidence="4">The sequence shown here is derived from an EMBL/GenBank/DDBJ whole genome shotgun (WGS) entry which is preliminary data.</text>
</comment>
<dbReference type="Pfam" id="PF09990">
    <property type="entry name" value="DUF2231"/>
    <property type="match status" value="1"/>
</dbReference>
<feature type="transmembrane region" description="Helical" evidence="2">
    <location>
        <begin position="74"/>
        <end position="93"/>
    </location>
</feature>
<feature type="domain" description="DUF2231" evidence="3">
    <location>
        <begin position="7"/>
        <end position="129"/>
    </location>
</feature>
<name>A0A4Y8QB68_9BACL</name>
<feature type="compositionally biased region" description="Low complexity" evidence="1">
    <location>
        <begin position="180"/>
        <end position="197"/>
    </location>
</feature>
<accession>A0A4Y8QB68</accession>
<dbReference type="OrthoDB" id="2609591at2"/>
<dbReference type="InterPro" id="IPR019251">
    <property type="entry name" value="DUF2231_TM"/>
</dbReference>
<gene>
    <name evidence="4" type="ORF">B5M42_01100</name>
</gene>
<keyword evidence="2" id="KW-1133">Transmembrane helix</keyword>
<dbReference type="AlphaFoldDB" id="A0A4Y8QB68"/>
<feature type="compositionally biased region" description="Gly residues" evidence="1">
    <location>
        <begin position="149"/>
        <end position="159"/>
    </location>
</feature>
<proteinExistence type="predicted"/>
<feature type="transmembrane region" description="Helical" evidence="2">
    <location>
        <begin position="40"/>
        <end position="59"/>
    </location>
</feature>
<evidence type="ECO:0000313" key="5">
    <source>
        <dbReference type="Proteomes" id="UP000298246"/>
    </source>
</evidence>
<protein>
    <recommendedName>
        <fullName evidence="3">DUF2231 domain-containing protein</fullName>
    </recommendedName>
</protein>
<organism evidence="4 5">
    <name type="scientific">Paenibacillus athensensis</name>
    <dbReference type="NCBI Taxonomy" id="1967502"/>
    <lineage>
        <taxon>Bacteria</taxon>
        <taxon>Bacillati</taxon>
        <taxon>Bacillota</taxon>
        <taxon>Bacilli</taxon>
        <taxon>Bacillales</taxon>
        <taxon>Paenibacillaceae</taxon>
        <taxon>Paenibacillus</taxon>
    </lineage>
</organism>
<dbReference type="RefSeq" id="WP_134748794.1">
    <property type="nucleotide sequence ID" value="NZ_MYFO02000001.1"/>
</dbReference>
<feature type="compositionally biased region" description="Gly residues" evidence="1">
    <location>
        <begin position="166"/>
        <end position="179"/>
    </location>
</feature>
<keyword evidence="2" id="KW-0472">Membrane</keyword>
<reference evidence="4 5" key="1">
    <citation type="submission" date="2017-03" db="EMBL/GenBank/DDBJ databases">
        <title>Isolation of Levoglucosan Utilizing Bacteria.</title>
        <authorList>
            <person name="Arya A.S."/>
        </authorList>
    </citation>
    <scope>NUCLEOTIDE SEQUENCE [LARGE SCALE GENOMIC DNA]</scope>
    <source>
        <strain evidence="4 5">MEC069</strain>
    </source>
</reference>
<evidence type="ECO:0000259" key="3">
    <source>
        <dbReference type="Pfam" id="PF09990"/>
    </source>
</evidence>
<keyword evidence="5" id="KW-1185">Reference proteome</keyword>
<feature type="transmembrane region" description="Helical" evidence="2">
    <location>
        <begin position="12"/>
        <end position="33"/>
    </location>
</feature>
<feature type="region of interest" description="Disordered" evidence="1">
    <location>
        <begin position="138"/>
        <end position="204"/>
    </location>
</feature>
<keyword evidence="2" id="KW-0812">Transmembrane</keyword>
<evidence type="ECO:0000313" key="4">
    <source>
        <dbReference type="EMBL" id="TFE91868.1"/>
    </source>
</evidence>
<evidence type="ECO:0000256" key="2">
    <source>
        <dbReference type="SAM" id="Phobius"/>
    </source>
</evidence>